<dbReference type="Pfam" id="PF13635">
    <property type="entry name" value="DUF4143"/>
    <property type="match status" value="1"/>
</dbReference>
<reference evidence="3 4" key="1">
    <citation type="journal article" date="2016" name="Nat. Commun.">
        <title>Thousands of microbial genomes shed light on interconnected biogeochemical processes in an aquifer system.</title>
        <authorList>
            <person name="Anantharaman K."/>
            <person name="Brown C.T."/>
            <person name="Hug L.A."/>
            <person name="Sharon I."/>
            <person name="Castelle C.J."/>
            <person name="Probst A.J."/>
            <person name="Thomas B.C."/>
            <person name="Singh A."/>
            <person name="Wilkins M.J."/>
            <person name="Karaoz U."/>
            <person name="Brodie E.L."/>
            <person name="Williams K.H."/>
            <person name="Hubbard S.S."/>
            <person name="Banfield J.F."/>
        </authorList>
    </citation>
    <scope>NUCLEOTIDE SEQUENCE [LARGE SCALE GENOMIC DNA]</scope>
</reference>
<gene>
    <name evidence="3" type="ORF">A2438_01180</name>
</gene>
<proteinExistence type="predicted"/>
<feature type="domain" description="DUF4143" evidence="2">
    <location>
        <begin position="216"/>
        <end position="364"/>
    </location>
</feature>
<dbReference type="Proteomes" id="UP000179242">
    <property type="component" value="Unassembled WGS sequence"/>
</dbReference>
<dbReference type="InterPro" id="IPR025420">
    <property type="entry name" value="DUF4143"/>
</dbReference>
<evidence type="ECO:0000313" key="4">
    <source>
        <dbReference type="Proteomes" id="UP000179242"/>
    </source>
</evidence>
<dbReference type="PANTHER" id="PTHR33295">
    <property type="entry name" value="ATPASE"/>
    <property type="match status" value="1"/>
</dbReference>
<protein>
    <recommendedName>
        <fullName evidence="5">AAA family ATPase</fullName>
    </recommendedName>
</protein>
<evidence type="ECO:0000259" key="1">
    <source>
        <dbReference type="Pfam" id="PF13173"/>
    </source>
</evidence>
<sequence>MLKNAVLKQKEEKKRLLSLSYVERTKMKEAMKWLDSDLIKVVLGPRRAGKSIFSLMLLRNREFAYFNFDDESVPEENFDCDLLLQELHAAYGKTKYILFDEIQNLPRWELFVNRLHREGYNLVLTGSNANLLSKELSTALTGRHIPIEILPFDFKEFLRARQYEITPDQAVIPEKKGRLLNLLEQYMKSGGYPEIVVKNLDPKEYLSVLFDSLLFKDVVKRHKIRFSGQIDDLGSYLINNVSCRYSLRKLASVLGFKSGVTLEKYVRYLIEAYIIFSLSRYSHKAGERLISPKKTYVVDNGLIGAKAIQHSPDNGKLLENMLFIELVKKGFEPNRELFYYKTRNNREIDFVTKKGTEIIELIQIAYESKNPDTEQREIKALLEANQELKAGKLTVITWDEKKELTKEGLTINFVPVWERMMA</sequence>
<dbReference type="PANTHER" id="PTHR33295:SF8">
    <property type="entry name" value="AAA+ ATPASE DOMAIN-CONTAINING PROTEIN"/>
    <property type="match status" value="1"/>
</dbReference>
<accession>A0A1F4U7M9</accession>
<evidence type="ECO:0000313" key="3">
    <source>
        <dbReference type="EMBL" id="OGC40889.1"/>
    </source>
</evidence>
<evidence type="ECO:0000259" key="2">
    <source>
        <dbReference type="Pfam" id="PF13635"/>
    </source>
</evidence>
<feature type="domain" description="AAA" evidence="1">
    <location>
        <begin position="39"/>
        <end position="158"/>
    </location>
</feature>
<name>A0A1F4U7M9_UNCSA</name>
<comment type="caution">
    <text evidence="3">The sequence shown here is derived from an EMBL/GenBank/DDBJ whole genome shotgun (WGS) entry which is preliminary data.</text>
</comment>
<dbReference type="EMBL" id="MEUJ01000002">
    <property type="protein sequence ID" value="OGC40889.1"/>
    <property type="molecule type" value="Genomic_DNA"/>
</dbReference>
<dbReference type="InterPro" id="IPR041682">
    <property type="entry name" value="AAA_14"/>
</dbReference>
<evidence type="ECO:0008006" key="5">
    <source>
        <dbReference type="Google" id="ProtNLM"/>
    </source>
</evidence>
<dbReference type="SUPFAM" id="SSF52540">
    <property type="entry name" value="P-loop containing nucleoside triphosphate hydrolases"/>
    <property type="match status" value="1"/>
</dbReference>
<dbReference type="InterPro" id="IPR027417">
    <property type="entry name" value="P-loop_NTPase"/>
</dbReference>
<organism evidence="3 4">
    <name type="scientific">candidate division WOR-1 bacterium RIFOXYC2_FULL_46_14</name>
    <dbReference type="NCBI Taxonomy" id="1802587"/>
    <lineage>
        <taxon>Bacteria</taxon>
        <taxon>Bacillati</taxon>
        <taxon>Saganbacteria</taxon>
    </lineage>
</organism>
<dbReference type="Pfam" id="PF13173">
    <property type="entry name" value="AAA_14"/>
    <property type="match status" value="1"/>
</dbReference>
<dbReference type="AlphaFoldDB" id="A0A1F4U7M9"/>